<keyword evidence="2 7" id="KW-0812">Transmembrane</keyword>
<feature type="transmembrane region" description="Helical" evidence="7">
    <location>
        <begin position="181"/>
        <end position="200"/>
    </location>
</feature>
<keyword evidence="4 7" id="KW-0472">Membrane</keyword>
<evidence type="ECO:0000256" key="7">
    <source>
        <dbReference type="SAM" id="Phobius"/>
    </source>
</evidence>
<feature type="transmembrane region" description="Helical" evidence="7">
    <location>
        <begin position="131"/>
        <end position="158"/>
    </location>
</feature>
<feature type="domain" description="Rhodopsin" evidence="8">
    <location>
        <begin position="35"/>
        <end position="275"/>
    </location>
</feature>
<feature type="transmembrane region" description="Helical" evidence="7">
    <location>
        <begin position="97"/>
        <end position="119"/>
    </location>
</feature>
<dbReference type="InterPro" id="IPR052337">
    <property type="entry name" value="SAT4-like"/>
</dbReference>
<proteinExistence type="inferred from homology"/>
<sequence>MASTGQHVSGSDSRGGSVIAAAISTVCIAAIFVTLRFITRAVIIRVFSLSDWTILVALLFSAGNSAGSILEVTKGSTGRHFETVTPEQFVNGAKSGYFTTLSYIASLVAVKLSILFLYLRILSQCSTHRVCYVAIAVVGVLGLWSLLSSVLMCIPVSANWDLVAREHARCFSGPAKWGSDIAIHIFTELVVLVLPVRFVYSLTMPALHKVGLYGLFAFGIIVCIISLIRIPSIVAISHSKDPTWDSAKVAVWSCIELNIAIICACCMTLKPLISRIMPARLWSSFCQYRRQSDDEFPSSSHDRYFFQRHYDVPLSVATVGTRKERHIADPLDLDTIDKMPDEPPRVWVRSESSDVISSSSGS</sequence>
<feature type="compositionally biased region" description="Basic and acidic residues" evidence="6">
    <location>
        <begin position="335"/>
        <end position="344"/>
    </location>
</feature>
<gene>
    <name evidence="9" type="ORF">VTK73DRAFT_10362</name>
</gene>
<evidence type="ECO:0000256" key="3">
    <source>
        <dbReference type="ARBA" id="ARBA00022989"/>
    </source>
</evidence>
<name>A0ABR3XG65_9PEZI</name>
<evidence type="ECO:0000313" key="9">
    <source>
        <dbReference type="EMBL" id="KAL1874936.1"/>
    </source>
</evidence>
<keyword evidence="3 7" id="KW-1133">Transmembrane helix</keyword>
<reference evidence="9 10" key="1">
    <citation type="journal article" date="2024" name="Commun. Biol.">
        <title>Comparative genomic analysis of thermophilic fungi reveals convergent evolutionary adaptations and gene losses.</title>
        <authorList>
            <person name="Steindorff A.S."/>
            <person name="Aguilar-Pontes M.V."/>
            <person name="Robinson A.J."/>
            <person name="Andreopoulos B."/>
            <person name="LaButti K."/>
            <person name="Kuo A."/>
            <person name="Mondo S."/>
            <person name="Riley R."/>
            <person name="Otillar R."/>
            <person name="Haridas S."/>
            <person name="Lipzen A."/>
            <person name="Grimwood J."/>
            <person name="Schmutz J."/>
            <person name="Clum A."/>
            <person name="Reid I.D."/>
            <person name="Moisan M.C."/>
            <person name="Butler G."/>
            <person name="Nguyen T.T.M."/>
            <person name="Dewar K."/>
            <person name="Conant G."/>
            <person name="Drula E."/>
            <person name="Henrissat B."/>
            <person name="Hansel C."/>
            <person name="Singer S."/>
            <person name="Hutchinson M.I."/>
            <person name="de Vries R.P."/>
            <person name="Natvig D.O."/>
            <person name="Powell A.J."/>
            <person name="Tsang A."/>
            <person name="Grigoriev I.V."/>
        </authorList>
    </citation>
    <scope>NUCLEOTIDE SEQUENCE [LARGE SCALE GENOMIC DNA]</scope>
    <source>
        <strain evidence="9 10">ATCC 24622</strain>
    </source>
</reference>
<organism evidence="9 10">
    <name type="scientific">Phialemonium thermophilum</name>
    <dbReference type="NCBI Taxonomy" id="223376"/>
    <lineage>
        <taxon>Eukaryota</taxon>
        <taxon>Fungi</taxon>
        <taxon>Dikarya</taxon>
        <taxon>Ascomycota</taxon>
        <taxon>Pezizomycotina</taxon>
        <taxon>Sordariomycetes</taxon>
        <taxon>Sordariomycetidae</taxon>
        <taxon>Cephalothecales</taxon>
        <taxon>Cephalothecaceae</taxon>
        <taxon>Phialemonium</taxon>
    </lineage>
</organism>
<protein>
    <recommendedName>
        <fullName evidence="8">Rhodopsin domain-containing protein</fullName>
    </recommendedName>
</protein>
<feature type="transmembrane region" description="Helical" evidence="7">
    <location>
        <begin position="42"/>
        <end position="62"/>
    </location>
</feature>
<dbReference type="EMBL" id="JAZHXJ010000098">
    <property type="protein sequence ID" value="KAL1874936.1"/>
    <property type="molecule type" value="Genomic_DNA"/>
</dbReference>
<comment type="subcellular location">
    <subcellularLocation>
        <location evidence="1">Membrane</location>
        <topology evidence="1">Multi-pass membrane protein</topology>
    </subcellularLocation>
</comment>
<feature type="transmembrane region" description="Helical" evidence="7">
    <location>
        <begin position="15"/>
        <end position="35"/>
    </location>
</feature>
<evidence type="ECO:0000256" key="4">
    <source>
        <dbReference type="ARBA" id="ARBA00023136"/>
    </source>
</evidence>
<evidence type="ECO:0000313" key="10">
    <source>
        <dbReference type="Proteomes" id="UP001586593"/>
    </source>
</evidence>
<evidence type="ECO:0000256" key="2">
    <source>
        <dbReference type="ARBA" id="ARBA00022692"/>
    </source>
</evidence>
<comment type="caution">
    <text evidence="9">The sequence shown here is derived from an EMBL/GenBank/DDBJ whole genome shotgun (WGS) entry which is preliminary data.</text>
</comment>
<evidence type="ECO:0000256" key="6">
    <source>
        <dbReference type="SAM" id="MobiDB-lite"/>
    </source>
</evidence>
<evidence type="ECO:0000256" key="1">
    <source>
        <dbReference type="ARBA" id="ARBA00004141"/>
    </source>
</evidence>
<dbReference type="Proteomes" id="UP001586593">
    <property type="component" value="Unassembled WGS sequence"/>
</dbReference>
<feature type="compositionally biased region" description="Low complexity" evidence="6">
    <location>
        <begin position="353"/>
        <end position="362"/>
    </location>
</feature>
<feature type="transmembrane region" description="Helical" evidence="7">
    <location>
        <begin position="249"/>
        <end position="273"/>
    </location>
</feature>
<keyword evidence="10" id="KW-1185">Reference proteome</keyword>
<evidence type="ECO:0000256" key="5">
    <source>
        <dbReference type="ARBA" id="ARBA00038359"/>
    </source>
</evidence>
<feature type="transmembrane region" description="Helical" evidence="7">
    <location>
        <begin position="212"/>
        <end position="237"/>
    </location>
</feature>
<accession>A0ABR3XG65</accession>
<dbReference type="Pfam" id="PF20684">
    <property type="entry name" value="Fung_rhodopsin"/>
    <property type="match status" value="1"/>
</dbReference>
<evidence type="ECO:0000259" key="8">
    <source>
        <dbReference type="Pfam" id="PF20684"/>
    </source>
</evidence>
<dbReference type="PANTHER" id="PTHR33048">
    <property type="entry name" value="PTH11-LIKE INTEGRAL MEMBRANE PROTEIN (AFU_ORTHOLOGUE AFUA_5G11245)"/>
    <property type="match status" value="1"/>
</dbReference>
<comment type="similarity">
    <text evidence="5">Belongs to the SAT4 family.</text>
</comment>
<dbReference type="InterPro" id="IPR049326">
    <property type="entry name" value="Rhodopsin_dom_fungi"/>
</dbReference>
<dbReference type="PANTHER" id="PTHR33048:SF47">
    <property type="entry name" value="INTEGRAL MEMBRANE PROTEIN-RELATED"/>
    <property type="match status" value="1"/>
</dbReference>
<feature type="region of interest" description="Disordered" evidence="6">
    <location>
        <begin position="334"/>
        <end position="362"/>
    </location>
</feature>